<proteinExistence type="predicted"/>
<gene>
    <name evidence="1" type="ORF">PsorP6_006338</name>
</gene>
<name>A0ACC0W381_9STRA</name>
<keyword evidence="2" id="KW-1185">Reference proteome</keyword>
<evidence type="ECO:0000313" key="1">
    <source>
        <dbReference type="EMBL" id="KAI9912992.1"/>
    </source>
</evidence>
<comment type="caution">
    <text evidence="1">The sequence shown here is derived from an EMBL/GenBank/DDBJ whole genome shotgun (WGS) entry which is preliminary data.</text>
</comment>
<dbReference type="Proteomes" id="UP001163321">
    <property type="component" value="Chromosome 4"/>
</dbReference>
<dbReference type="EMBL" id="CM047583">
    <property type="protein sequence ID" value="KAI9912992.1"/>
    <property type="molecule type" value="Genomic_DNA"/>
</dbReference>
<sequence length="107" mass="12464">MDKLLTVHDDPYEAAKDSHAVVALTEWDEFKTLDYDKIYQGIRHVNRLDTVKEGNGPHTDAHDASTKLVFSQDDATCLLEFYCQSRVLHVMQRRSSDHRTEYTLPRR</sequence>
<protein>
    <submittedName>
        <fullName evidence="1">Uncharacterized protein</fullName>
    </submittedName>
</protein>
<evidence type="ECO:0000313" key="2">
    <source>
        <dbReference type="Proteomes" id="UP001163321"/>
    </source>
</evidence>
<accession>A0ACC0W381</accession>
<organism evidence="1 2">
    <name type="scientific">Peronosclerospora sorghi</name>
    <dbReference type="NCBI Taxonomy" id="230839"/>
    <lineage>
        <taxon>Eukaryota</taxon>
        <taxon>Sar</taxon>
        <taxon>Stramenopiles</taxon>
        <taxon>Oomycota</taxon>
        <taxon>Peronosporomycetes</taxon>
        <taxon>Peronosporales</taxon>
        <taxon>Peronosporaceae</taxon>
        <taxon>Peronosclerospora</taxon>
    </lineage>
</organism>
<reference evidence="1 2" key="1">
    <citation type="journal article" date="2022" name="bioRxiv">
        <title>The genome of the oomycete Peronosclerospora sorghi, a cosmopolitan pathogen of maize and sorghum, is inflated with dispersed pseudogenes.</title>
        <authorList>
            <person name="Fletcher K."/>
            <person name="Martin F."/>
            <person name="Isakeit T."/>
            <person name="Cavanaugh K."/>
            <person name="Magill C."/>
            <person name="Michelmore R."/>
        </authorList>
    </citation>
    <scope>NUCLEOTIDE SEQUENCE [LARGE SCALE GENOMIC DNA]</scope>
    <source>
        <strain evidence="1">P6</strain>
    </source>
</reference>